<feature type="region of interest" description="Disordered" evidence="2">
    <location>
        <begin position="110"/>
        <end position="134"/>
    </location>
</feature>
<feature type="coiled-coil region" evidence="1">
    <location>
        <begin position="83"/>
        <end position="110"/>
    </location>
</feature>
<feature type="transmembrane region" description="Helical" evidence="3">
    <location>
        <begin position="30"/>
        <end position="47"/>
    </location>
</feature>
<accession>A0AAW3ZQE8</accession>
<evidence type="ECO:0000313" key="5">
    <source>
        <dbReference type="Proteomes" id="UP000613768"/>
    </source>
</evidence>
<reference evidence="4 5" key="1">
    <citation type="submission" date="2020-09" db="EMBL/GenBank/DDBJ databases">
        <title>Pseudoxanthomonas sp. CAU 1598 isolated from sand of Yaerae Beach.</title>
        <authorList>
            <person name="Kim W."/>
        </authorList>
    </citation>
    <scope>NUCLEOTIDE SEQUENCE [LARGE SCALE GENOMIC DNA]</scope>
    <source>
        <strain evidence="4 5">CAU 1598</strain>
    </source>
</reference>
<keyword evidence="5" id="KW-1185">Reference proteome</keyword>
<keyword evidence="3" id="KW-1133">Transmembrane helix</keyword>
<dbReference type="InterPro" id="IPR019277">
    <property type="entry name" value="DUF2304"/>
</dbReference>
<dbReference type="Pfam" id="PF10066">
    <property type="entry name" value="DUF2304"/>
    <property type="match status" value="1"/>
</dbReference>
<evidence type="ECO:0000256" key="3">
    <source>
        <dbReference type="SAM" id="Phobius"/>
    </source>
</evidence>
<evidence type="ECO:0000313" key="4">
    <source>
        <dbReference type="EMBL" id="MBD8527327.1"/>
    </source>
</evidence>
<gene>
    <name evidence="4" type="ORF">IFO71_16415</name>
</gene>
<evidence type="ECO:0000256" key="1">
    <source>
        <dbReference type="SAM" id="Coils"/>
    </source>
</evidence>
<sequence length="134" mass="14862">MTAALLGVVLAGSILYLVRRDQLHGIQAIFWLMVAGAALGFGLYPRLVDRLGQMFGVQYPPILLVMLAVIGILIKLLLNDLELARKERRLRRLTQKLAILEQEMRSAQLGTADPDWKGRPTDNSGVDRNQRAAG</sequence>
<dbReference type="RefSeq" id="WP_192030748.1">
    <property type="nucleotide sequence ID" value="NZ_JACYTR010000048.1"/>
</dbReference>
<keyword evidence="1" id="KW-0175">Coiled coil</keyword>
<evidence type="ECO:0000256" key="2">
    <source>
        <dbReference type="SAM" id="MobiDB-lite"/>
    </source>
</evidence>
<feature type="transmembrane region" description="Helical" evidence="3">
    <location>
        <begin position="59"/>
        <end position="78"/>
    </location>
</feature>
<keyword evidence="3" id="KW-0812">Transmembrane</keyword>
<keyword evidence="3" id="KW-0472">Membrane</keyword>
<protein>
    <submittedName>
        <fullName evidence="4">DUF2304 domain-containing protein</fullName>
    </submittedName>
</protein>
<dbReference type="AlphaFoldDB" id="A0AAW3ZQE8"/>
<organism evidence="4 5">
    <name type="scientific">Pseudomarimonas arenosa</name>
    <dbReference type="NCBI Taxonomy" id="2774145"/>
    <lineage>
        <taxon>Bacteria</taxon>
        <taxon>Pseudomonadati</taxon>
        <taxon>Pseudomonadota</taxon>
        <taxon>Gammaproteobacteria</taxon>
        <taxon>Lysobacterales</taxon>
        <taxon>Lysobacteraceae</taxon>
        <taxon>Pseudomarimonas</taxon>
    </lineage>
</organism>
<dbReference type="EMBL" id="JACYTR010000048">
    <property type="protein sequence ID" value="MBD8527327.1"/>
    <property type="molecule type" value="Genomic_DNA"/>
</dbReference>
<proteinExistence type="predicted"/>
<dbReference type="Proteomes" id="UP000613768">
    <property type="component" value="Unassembled WGS sequence"/>
</dbReference>
<name>A0AAW3ZQE8_9GAMM</name>
<comment type="caution">
    <text evidence="4">The sequence shown here is derived from an EMBL/GenBank/DDBJ whole genome shotgun (WGS) entry which is preliminary data.</text>
</comment>